<keyword evidence="3" id="KW-1185">Reference proteome</keyword>
<evidence type="ECO:0000313" key="2">
    <source>
        <dbReference type="EMBL" id="CCC82112.1"/>
    </source>
</evidence>
<reference evidence="2 3" key="1">
    <citation type="journal article" date="2011" name="PLoS ONE">
        <title>The complete genome sequence of Thermoproteus tenax: a physiologically versatile member of the Crenarchaeota.</title>
        <authorList>
            <person name="Siebers B."/>
            <person name="Zaparty M."/>
            <person name="Raddatz G."/>
            <person name="Tjaden B."/>
            <person name="Albers S.V."/>
            <person name="Bell S.D."/>
            <person name="Blombach F."/>
            <person name="Kletzin A."/>
            <person name="Kyrpides N."/>
            <person name="Lanz C."/>
            <person name="Plagens A."/>
            <person name="Rampp M."/>
            <person name="Rosinus A."/>
            <person name="von Jan M."/>
            <person name="Makarova K.S."/>
            <person name="Klenk H.P."/>
            <person name="Schuster S.C."/>
            <person name="Hensel R."/>
        </authorList>
    </citation>
    <scope>NUCLEOTIDE SEQUENCE [LARGE SCALE GENOMIC DNA]</scope>
    <source>
        <strain evidence="3">ATCC 35583 / DSM 2078 / JCM 9277 / NBRC 100435 / Kra 1</strain>
    </source>
</reference>
<dbReference type="Proteomes" id="UP000002654">
    <property type="component" value="Chromosome"/>
</dbReference>
<dbReference type="KEGG" id="ttn:TTX_1482"/>
<dbReference type="PaxDb" id="768679-TTX_1482"/>
<proteinExistence type="predicted"/>
<gene>
    <name evidence="2" type="ordered locus">TTX_1482</name>
</gene>
<dbReference type="EMBL" id="FN869859">
    <property type="protein sequence ID" value="CCC82112.1"/>
    <property type="molecule type" value="Genomic_DNA"/>
</dbReference>
<sequence length="115" mass="13150">MNITIDLLLFGLVVGLGIYILYKIEYDLKIIKTVKSFPVVPRVRGEGLIDFTNLSLLLKNYEIEYQADKNVYIERIADNIYKVRSSPPGGRALFKIKVYGNFDEYIVEKAVDVVS</sequence>
<feature type="transmembrane region" description="Helical" evidence="1">
    <location>
        <begin position="6"/>
        <end position="22"/>
    </location>
</feature>
<keyword evidence="1" id="KW-1133">Transmembrane helix</keyword>
<evidence type="ECO:0000313" key="3">
    <source>
        <dbReference type="Proteomes" id="UP000002654"/>
    </source>
</evidence>
<dbReference type="eggNOG" id="arCOG05525">
    <property type="taxonomic scope" value="Archaea"/>
</dbReference>
<accession>G4RKL7</accession>
<dbReference type="HOGENOM" id="CLU_2103648_0_0_2"/>
<dbReference type="AlphaFoldDB" id="G4RKL7"/>
<evidence type="ECO:0000256" key="1">
    <source>
        <dbReference type="SAM" id="Phobius"/>
    </source>
</evidence>
<name>G4RKL7_THETK</name>
<organism evidence="2 3">
    <name type="scientific">Thermoproteus tenax (strain ATCC 35583 / DSM 2078 / JCM 9277 / NBRC 100435 / Kra 1)</name>
    <dbReference type="NCBI Taxonomy" id="768679"/>
    <lineage>
        <taxon>Archaea</taxon>
        <taxon>Thermoproteota</taxon>
        <taxon>Thermoprotei</taxon>
        <taxon>Thermoproteales</taxon>
        <taxon>Thermoproteaceae</taxon>
        <taxon>Thermoproteus</taxon>
    </lineage>
</organism>
<dbReference type="STRING" id="768679.TTX_1482"/>
<dbReference type="PATRIC" id="fig|768679.9.peg.1503"/>
<dbReference type="OrthoDB" id="26919at2157"/>
<keyword evidence="1" id="KW-0812">Transmembrane</keyword>
<keyword evidence="1" id="KW-0472">Membrane</keyword>
<protein>
    <submittedName>
        <fullName evidence="2">Uncharacterized protein</fullName>
    </submittedName>
</protein>